<evidence type="ECO:0000256" key="2">
    <source>
        <dbReference type="ARBA" id="ARBA00006270"/>
    </source>
</evidence>
<evidence type="ECO:0000256" key="1">
    <source>
        <dbReference type="ARBA" id="ARBA00004370"/>
    </source>
</evidence>
<dbReference type="SMART" id="SM00176">
    <property type="entry name" value="RAN"/>
    <property type="match status" value="1"/>
</dbReference>
<dbReference type="Proteomes" id="UP001219525">
    <property type="component" value="Unassembled WGS sequence"/>
</dbReference>
<dbReference type="InterPro" id="IPR005225">
    <property type="entry name" value="Small_GTP-bd"/>
</dbReference>
<reference evidence="5" key="1">
    <citation type="submission" date="2023-03" db="EMBL/GenBank/DDBJ databases">
        <title>Massive genome expansion in bonnet fungi (Mycena s.s.) driven by repeated elements and novel gene families across ecological guilds.</title>
        <authorList>
            <consortium name="Lawrence Berkeley National Laboratory"/>
            <person name="Harder C.B."/>
            <person name="Miyauchi S."/>
            <person name="Viragh M."/>
            <person name="Kuo A."/>
            <person name="Thoen E."/>
            <person name="Andreopoulos B."/>
            <person name="Lu D."/>
            <person name="Skrede I."/>
            <person name="Drula E."/>
            <person name="Henrissat B."/>
            <person name="Morin E."/>
            <person name="Kohler A."/>
            <person name="Barry K."/>
            <person name="LaButti K."/>
            <person name="Morin E."/>
            <person name="Salamov A."/>
            <person name="Lipzen A."/>
            <person name="Mereny Z."/>
            <person name="Hegedus B."/>
            <person name="Baldrian P."/>
            <person name="Stursova M."/>
            <person name="Weitz H."/>
            <person name="Taylor A."/>
            <person name="Grigoriev I.V."/>
            <person name="Nagy L.G."/>
            <person name="Martin F."/>
            <person name="Kauserud H."/>
        </authorList>
    </citation>
    <scope>NUCLEOTIDE SEQUENCE</scope>
    <source>
        <strain evidence="5">9144</strain>
    </source>
</reference>
<dbReference type="GO" id="GO:0016020">
    <property type="term" value="C:membrane"/>
    <property type="evidence" value="ECO:0007669"/>
    <property type="project" value="UniProtKB-SubCell"/>
</dbReference>
<dbReference type="InterPro" id="IPR050209">
    <property type="entry name" value="Rab_GTPases_membrane_traffic"/>
</dbReference>
<dbReference type="SMART" id="SM00175">
    <property type="entry name" value="RAB"/>
    <property type="match status" value="1"/>
</dbReference>
<comment type="subcellular location">
    <subcellularLocation>
        <location evidence="1">Membrane</location>
    </subcellularLocation>
</comment>
<dbReference type="AlphaFoldDB" id="A0AAD7E3E3"/>
<dbReference type="EMBL" id="JARJCW010000004">
    <property type="protein sequence ID" value="KAJ7225543.1"/>
    <property type="molecule type" value="Genomic_DNA"/>
</dbReference>
<proteinExistence type="inferred from homology"/>
<dbReference type="NCBIfam" id="TIGR00231">
    <property type="entry name" value="small_GTP"/>
    <property type="match status" value="1"/>
</dbReference>
<keyword evidence="4" id="KW-0472">Membrane</keyword>
<name>A0AAD7E3E3_9AGAR</name>
<sequence length="261" mass="28896">MPTDDYEAEATELLETYDFLMKYIIIGEAGSGKSCLLHHFTHNSFKEHSQHTIGVEFSSRTVKLGEKRIKLQLWDTAGQERFRSVTRSYYRGAAGALLVYDITNRESFSNLSRWLADARALASPHLVVVLVGNKSDKDDEREVEWAEASRWAAENGVFSFLQGFPQASPFITDIHFLEASSLTGDNVEAPFLLAARSILLSIESGVLDPEKAGSGVSYGDRALRRVNSSSRLSFGSLSGRPRKGTIKLKAKGWIPGTNKCC</sequence>
<dbReference type="Pfam" id="PF00071">
    <property type="entry name" value="Ras"/>
    <property type="match status" value="1"/>
</dbReference>
<dbReference type="PROSITE" id="PS51419">
    <property type="entry name" value="RAB"/>
    <property type="match status" value="1"/>
</dbReference>
<dbReference type="InterPro" id="IPR027417">
    <property type="entry name" value="P-loop_NTPase"/>
</dbReference>
<protein>
    <submittedName>
        <fullName evidence="5">P-loop containing nucleoside triphosphate hydrolase protein</fullName>
    </submittedName>
</protein>
<comment type="similarity">
    <text evidence="2">Belongs to the small GTPase superfamily. Rab family.</text>
</comment>
<evidence type="ECO:0000256" key="3">
    <source>
        <dbReference type="ARBA" id="ARBA00022741"/>
    </source>
</evidence>
<dbReference type="GO" id="GO:0003924">
    <property type="term" value="F:GTPase activity"/>
    <property type="evidence" value="ECO:0007669"/>
    <property type="project" value="InterPro"/>
</dbReference>
<gene>
    <name evidence="5" type="ORF">GGX14DRAFT_511680</name>
</gene>
<keyword evidence="5" id="KW-0378">Hydrolase</keyword>
<dbReference type="InterPro" id="IPR001806">
    <property type="entry name" value="Small_GTPase"/>
</dbReference>
<dbReference type="PRINTS" id="PR00449">
    <property type="entry name" value="RASTRNSFRMNG"/>
</dbReference>
<evidence type="ECO:0000256" key="4">
    <source>
        <dbReference type="ARBA" id="ARBA00023136"/>
    </source>
</evidence>
<dbReference type="SMART" id="SM00174">
    <property type="entry name" value="RHO"/>
    <property type="match status" value="1"/>
</dbReference>
<dbReference type="PANTHER" id="PTHR47979">
    <property type="entry name" value="DRAB11-RELATED"/>
    <property type="match status" value="1"/>
</dbReference>
<evidence type="ECO:0000313" key="5">
    <source>
        <dbReference type="EMBL" id="KAJ7225543.1"/>
    </source>
</evidence>
<keyword evidence="3" id="KW-0547">Nucleotide-binding</keyword>
<evidence type="ECO:0000313" key="6">
    <source>
        <dbReference type="Proteomes" id="UP001219525"/>
    </source>
</evidence>
<organism evidence="5 6">
    <name type="scientific">Mycena pura</name>
    <dbReference type="NCBI Taxonomy" id="153505"/>
    <lineage>
        <taxon>Eukaryota</taxon>
        <taxon>Fungi</taxon>
        <taxon>Dikarya</taxon>
        <taxon>Basidiomycota</taxon>
        <taxon>Agaricomycotina</taxon>
        <taxon>Agaricomycetes</taxon>
        <taxon>Agaricomycetidae</taxon>
        <taxon>Agaricales</taxon>
        <taxon>Marasmiineae</taxon>
        <taxon>Mycenaceae</taxon>
        <taxon>Mycena</taxon>
    </lineage>
</organism>
<dbReference type="PROSITE" id="PS51421">
    <property type="entry name" value="RAS"/>
    <property type="match status" value="1"/>
</dbReference>
<dbReference type="SUPFAM" id="SSF52540">
    <property type="entry name" value="P-loop containing nucleoside triphosphate hydrolases"/>
    <property type="match status" value="1"/>
</dbReference>
<dbReference type="GO" id="GO:0005525">
    <property type="term" value="F:GTP binding"/>
    <property type="evidence" value="ECO:0007669"/>
    <property type="project" value="InterPro"/>
</dbReference>
<comment type="caution">
    <text evidence="5">The sequence shown here is derived from an EMBL/GenBank/DDBJ whole genome shotgun (WGS) entry which is preliminary data.</text>
</comment>
<accession>A0AAD7E3E3</accession>
<dbReference type="Gene3D" id="3.40.50.300">
    <property type="entry name" value="P-loop containing nucleotide triphosphate hydrolases"/>
    <property type="match status" value="1"/>
</dbReference>
<dbReference type="SMART" id="SM00173">
    <property type="entry name" value="RAS"/>
    <property type="match status" value="1"/>
</dbReference>
<dbReference type="FunFam" id="3.40.50.300:FF:001193">
    <property type="entry name" value="Rab family, other"/>
    <property type="match status" value="1"/>
</dbReference>
<keyword evidence="6" id="KW-1185">Reference proteome</keyword>